<evidence type="ECO:0000256" key="3">
    <source>
        <dbReference type="ARBA" id="ARBA00011167"/>
    </source>
</evidence>
<feature type="region of interest" description="Disordered" evidence="11">
    <location>
        <begin position="1"/>
        <end position="210"/>
    </location>
</feature>
<dbReference type="InterPro" id="IPR009292">
    <property type="entry name" value="RRP36"/>
</dbReference>
<evidence type="ECO:0000313" key="13">
    <source>
        <dbReference type="Proteomes" id="UP001303373"/>
    </source>
</evidence>
<dbReference type="PANTHER" id="PTHR21738">
    <property type="entry name" value="RIBOSOMAL RNA PROCESSING PROTEIN 36 HOMOLOG"/>
    <property type="match status" value="1"/>
</dbReference>
<name>A0AAQ3RDV5_9PEZI</name>
<keyword evidence="4 10" id="KW-0690">Ribosome biogenesis</keyword>
<feature type="compositionally biased region" description="Acidic residues" evidence="11">
    <location>
        <begin position="138"/>
        <end position="153"/>
    </location>
</feature>
<feature type="region of interest" description="Disordered" evidence="11">
    <location>
        <begin position="303"/>
        <end position="340"/>
    </location>
</feature>
<evidence type="ECO:0000256" key="10">
    <source>
        <dbReference type="RuleBase" id="RU368027"/>
    </source>
</evidence>
<feature type="region of interest" description="Disordered" evidence="11">
    <location>
        <begin position="254"/>
        <end position="288"/>
    </location>
</feature>
<evidence type="ECO:0000256" key="2">
    <source>
        <dbReference type="ARBA" id="ARBA00009418"/>
    </source>
</evidence>
<dbReference type="GO" id="GO:0030686">
    <property type="term" value="C:90S preribosome"/>
    <property type="evidence" value="ECO:0007669"/>
    <property type="project" value="TreeGrafter"/>
</dbReference>
<evidence type="ECO:0000256" key="8">
    <source>
        <dbReference type="ARBA" id="ARBA00023274"/>
    </source>
</evidence>
<comment type="function">
    <text evidence="9 10">Component of the 90S pre-ribosome involved in the maturation of rRNAs. Required for early cleavages of the pre-RNAs in the 40S ribosomal subunit maturation pathway.</text>
</comment>
<feature type="compositionally biased region" description="Basic and acidic residues" evidence="11">
    <location>
        <begin position="262"/>
        <end position="271"/>
    </location>
</feature>
<dbReference type="PANTHER" id="PTHR21738:SF0">
    <property type="entry name" value="RIBOSOMAL RNA PROCESSING PROTEIN 36 HOMOLOG"/>
    <property type="match status" value="1"/>
</dbReference>
<evidence type="ECO:0000256" key="7">
    <source>
        <dbReference type="ARBA" id="ARBA00023242"/>
    </source>
</evidence>
<dbReference type="GO" id="GO:0005730">
    <property type="term" value="C:nucleolus"/>
    <property type="evidence" value="ECO:0007669"/>
    <property type="project" value="UniProtKB-SubCell"/>
</dbReference>
<dbReference type="AlphaFoldDB" id="A0AAQ3RDV5"/>
<protein>
    <recommendedName>
        <fullName evidence="10">rRNA biogenesis protein RRP36</fullName>
    </recommendedName>
</protein>
<comment type="subunit">
    <text evidence="3 10">Associates with 90S and pre-40S pre-ribosomal particles.</text>
</comment>
<accession>A0AAQ3RDV5</accession>
<keyword evidence="13" id="KW-1185">Reference proteome</keyword>
<keyword evidence="6" id="KW-0175">Coiled coil</keyword>
<evidence type="ECO:0000256" key="4">
    <source>
        <dbReference type="ARBA" id="ARBA00022517"/>
    </source>
</evidence>
<sequence length="340" mass="39021">MADDYADDDDESMVEENVDHSDSDGAEENASDDMSGVENGDNDDEEDEGSMDDDIDVENQISNVSFGTLKKAQETLSRKRKRGSEATADQDSKLESLRTRLQQIRKEKAKDAELQGLNGSKMKSTSSSKSKVNVKVTEDDDEEDDDQEQDSDSDSAPSEEGAGTKARGSKHAPAAQSTKYQVSRKRQVIDVPKRITRDPRFDAMQDQSTQNLNQAKAYSFLREYEESEIAELKAAIKKSRNDDDKETLRRKMVAMQNRHKAKDAADREREVLRRHRKEERERINDGKTPYYLKQKEVKERALVDKFKSMKGKERQKVIDKKRKKESQKEKKRMPQARRME</sequence>
<feature type="compositionally biased region" description="Low complexity" evidence="11">
    <location>
        <begin position="120"/>
        <end position="135"/>
    </location>
</feature>
<evidence type="ECO:0000256" key="6">
    <source>
        <dbReference type="ARBA" id="ARBA00023054"/>
    </source>
</evidence>
<gene>
    <name evidence="12" type="ORF">R9X50_00691700</name>
</gene>
<feature type="compositionally biased region" description="Basic and acidic residues" evidence="11">
    <location>
        <begin position="90"/>
        <end position="113"/>
    </location>
</feature>
<dbReference type="Pfam" id="PF06102">
    <property type="entry name" value="RRP36"/>
    <property type="match status" value="1"/>
</dbReference>
<keyword evidence="8 10" id="KW-0687">Ribonucleoprotein</keyword>
<feature type="compositionally biased region" description="Basic and acidic residues" evidence="11">
    <location>
        <begin position="303"/>
        <end position="318"/>
    </location>
</feature>
<evidence type="ECO:0000256" key="11">
    <source>
        <dbReference type="SAM" id="MobiDB-lite"/>
    </source>
</evidence>
<dbReference type="GO" id="GO:0000462">
    <property type="term" value="P:maturation of SSU-rRNA from tricistronic rRNA transcript (SSU-rRNA, 5.8S rRNA, LSU-rRNA)"/>
    <property type="evidence" value="ECO:0007669"/>
    <property type="project" value="TreeGrafter"/>
</dbReference>
<reference evidence="12 13" key="1">
    <citation type="submission" date="2023-11" db="EMBL/GenBank/DDBJ databases">
        <title>An acidophilic fungus is an integral part of prey digestion in a carnivorous sundew plant.</title>
        <authorList>
            <person name="Tsai I.J."/>
        </authorList>
    </citation>
    <scope>NUCLEOTIDE SEQUENCE [LARGE SCALE GENOMIC DNA]</scope>
    <source>
        <strain evidence="12">169a</strain>
    </source>
</reference>
<proteinExistence type="inferred from homology"/>
<keyword evidence="5 10" id="KW-0698">rRNA processing</keyword>
<feature type="compositionally biased region" description="Acidic residues" evidence="11">
    <location>
        <begin position="1"/>
        <end position="16"/>
    </location>
</feature>
<evidence type="ECO:0000313" key="12">
    <source>
        <dbReference type="EMBL" id="WPH04033.1"/>
    </source>
</evidence>
<feature type="compositionally biased region" description="Basic and acidic residues" evidence="11">
    <location>
        <begin position="187"/>
        <end position="203"/>
    </location>
</feature>
<dbReference type="EMBL" id="CP138591">
    <property type="protein sequence ID" value="WPH04033.1"/>
    <property type="molecule type" value="Genomic_DNA"/>
</dbReference>
<evidence type="ECO:0000256" key="1">
    <source>
        <dbReference type="ARBA" id="ARBA00004604"/>
    </source>
</evidence>
<feature type="compositionally biased region" description="Basic residues" evidence="11">
    <location>
        <begin position="319"/>
        <end position="340"/>
    </location>
</feature>
<evidence type="ECO:0000256" key="5">
    <source>
        <dbReference type="ARBA" id="ARBA00022552"/>
    </source>
</evidence>
<dbReference type="Proteomes" id="UP001303373">
    <property type="component" value="Chromosome 12"/>
</dbReference>
<feature type="compositionally biased region" description="Acidic residues" evidence="11">
    <location>
        <begin position="40"/>
        <end position="57"/>
    </location>
</feature>
<comment type="subcellular location">
    <subcellularLocation>
        <location evidence="1 10">Nucleus</location>
        <location evidence="1 10">Nucleolus</location>
    </subcellularLocation>
</comment>
<comment type="similarity">
    <text evidence="2 10">Belongs to the RRP36 family.</text>
</comment>
<organism evidence="12 13">
    <name type="scientific">Acrodontium crateriforme</name>
    <dbReference type="NCBI Taxonomy" id="150365"/>
    <lineage>
        <taxon>Eukaryota</taxon>
        <taxon>Fungi</taxon>
        <taxon>Dikarya</taxon>
        <taxon>Ascomycota</taxon>
        <taxon>Pezizomycotina</taxon>
        <taxon>Dothideomycetes</taxon>
        <taxon>Dothideomycetidae</taxon>
        <taxon>Mycosphaerellales</taxon>
        <taxon>Teratosphaeriaceae</taxon>
        <taxon>Acrodontium</taxon>
    </lineage>
</organism>
<keyword evidence="7 10" id="KW-0539">Nucleus</keyword>
<evidence type="ECO:0000256" key="9">
    <source>
        <dbReference type="ARBA" id="ARBA00025053"/>
    </source>
</evidence>